<dbReference type="Pfam" id="PF16884">
    <property type="entry name" value="ADH_N_2"/>
    <property type="match status" value="1"/>
</dbReference>
<dbReference type="InParanoid" id="A0A1Y5U048"/>
<dbReference type="InterPro" id="IPR013149">
    <property type="entry name" value="ADH-like_C"/>
</dbReference>
<dbReference type="EMBL" id="FWFR01000003">
    <property type="protein sequence ID" value="SLN72801.1"/>
    <property type="molecule type" value="Genomic_DNA"/>
</dbReference>
<dbReference type="SMART" id="SM00829">
    <property type="entry name" value="PKS_ER"/>
    <property type="match status" value="1"/>
</dbReference>
<evidence type="ECO:0000256" key="1">
    <source>
        <dbReference type="ARBA" id="ARBA00023002"/>
    </source>
</evidence>
<dbReference type="PANTHER" id="PTHR43205">
    <property type="entry name" value="PROSTAGLANDIN REDUCTASE"/>
    <property type="match status" value="1"/>
</dbReference>
<name>A0A1Y5U048_9PROT</name>
<dbReference type="Gene3D" id="3.40.50.720">
    <property type="entry name" value="NAD(P)-binding Rossmann-like Domain"/>
    <property type="match status" value="1"/>
</dbReference>
<dbReference type="CDD" id="cd05288">
    <property type="entry name" value="PGDH"/>
    <property type="match status" value="1"/>
</dbReference>
<organism evidence="3 4">
    <name type="scientific">Oceanibacterium hippocampi</name>
    <dbReference type="NCBI Taxonomy" id="745714"/>
    <lineage>
        <taxon>Bacteria</taxon>
        <taxon>Pseudomonadati</taxon>
        <taxon>Pseudomonadota</taxon>
        <taxon>Alphaproteobacteria</taxon>
        <taxon>Sneathiellales</taxon>
        <taxon>Sneathiellaceae</taxon>
        <taxon>Oceanibacterium</taxon>
    </lineage>
</organism>
<gene>
    <name evidence="3" type="primary">yfmJ</name>
    <name evidence="3" type="ORF">OCH7691_03512</name>
</gene>
<sequence>MTAHANRQLKLAARPFGLPKDSDFEIVAGEVGEPGEGEVLVRVIYLSLDPAMRGWMNEGKSYVRPVRIGEVMRALGLGQVVASGDARFAVGDYVVGLTGVQEMALLQAKDLTPAIPKAAPLPSFLGGLGMPGLTAYFGLLDICAPKPGETVVISGAAGAVGGVVGQIAKLKGCRAVGIAGGAEKCAYVRDELGFDACIDYKAGDLNAGLKEHCPDGIDCYFDNVGGETLDTVLRRINVFARIAFCGAISIYNATEPPAGPKNYLSLLANRAKVQGFIVFDFQDRYPQAIQDLAGWYAEGKLKFREHVVEGRLDDFRDTLVMLFEGRNFGKLVLQIGQP</sequence>
<dbReference type="InterPro" id="IPR020843">
    <property type="entry name" value="ER"/>
</dbReference>
<dbReference type="RefSeq" id="WP_085884847.1">
    <property type="nucleotide sequence ID" value="NZ_FWFR01000003.1"/>
</dbReference>
<dbReference type="InterPro" id="IPR041694">
    <property type="entry name" value="ADH_N_2"/>
</dbReference>
<dbReference type="AlphaFoldDB" id="A0A1Y5U048"/>
<dbReference type="PANTHER" id="PTHR43205:SF7">
    <property type="entry name" value="PROSTAGLANDIN REDUCTASE 1"/>
    <property type="match status" value="1"/>
</dbReference>
<dbReference type="FunFam" id="3.40.50.720:FF:000121">
    <property type="entry name" value="Prostaglandin reductase 2"/>
    <property type="match status" value="1"/>
</dbReference>
<dbReference type="SUPFAM" id="SSF51735">
    <property type="entry name" value="NAD(P)-binding Rossmann-fold domains"/>
    <property type="match status" value="1"/>
</dbReference>
<dbReference type="SUPFAM" id="SSF50129">
    <property type="entry name" value="GroES-like"/>
    <property type="match status" value="1"/>
</dbReference>
<protein>
    <submittedName>
        <fullName evidence="3">Putative NADP-dependent oxidoreductase YfmJ</fullName>
        <ecNumber evidence="3">1.-.-.-</ecNumber>
    </submittedName>
</protein>
<dbReference type="EC" id="1.-.-.-" evidence="3"/>
<evidence type="ECO:0000259" key="2">
    <source>
        <dbReference type="SMART" id="SM00829"/>
    </source>
</evidence>
<dbReference type="InterPro" id="IPR011032">
    <property type="entry name" value="GroES-like_sf"/>
</dbReference>
<dbReference type="Gene3D" id="3.90.180.10">
    <property type="entry name" value="Medium-chain alcohol dehydrogenases, catalytic domain"/>
    <property type="match status" value="1"/>
</dbReference>
<evidence type="ECO:0000313" key="3">
    <source>
        <dbReference type="EMBL" id="SLN72801.1"/>
    </source>
</evidence>
<dbReference type="InterPro" id="IPR045010">
    <property type="entry name" value="MDR_fam"/>
</dbReference>
<dbReference type="OrthoDB" id="9805663at2"/>
<feature type="domain" description="Enoyl reductase (ER)" evidence="2">
    <location>
        <begin position="17"/>
        <end position="333"/>
    </location>
</feature>
<dbReference type="InterPro" id="IPR036291">
    <property type="entry name" value="NAD(P)-bd_dom_sf"/>
</dbReference>
<accession>A0A1Y5U048</accession>
<dbReference type="Pfam" id="PF00107">
    <property type="entry name" value="ADH_zinc_N"/>
    <property type="match status" value="1"/>
</dbReference>
<proteinExistence type="predicted"/>
<dbReference type="GO" id="GO:0016628">
    <property type="term" value="F:oxidoreductase activity, acting on the CH-CH group of donors, NAD or NADP as acceptor"/>
    <property type="evidence" value="ECO:0007669"/>
    <property type="project" value="InterPro"/>
</dbReference>
<evidence type="ECO:0000313" key="4">
    <source>
        <dbReference type="Proteomes" id="UP000193200"/>
    </source>
</evidence>
<keyword evidence="4" id="KW-1185">Reference proteome</keyword>
<keyword evidence="1 3" id="KW-0560">Oxidoreductase</keyword>
<dbReference type="Proteomes" id="UP000193200">
    <property type="component" value="Unassembled WGS sequence"/>
</dbReference>
<reference evidence="3 4" key="1">
    <citation type="submission" date="2017-03" db="EMBL/GenBank/DDBJ databases">
        <authorList>
            <person name="Afonso C.L."/>
            <person name="Miller P.J."/>
            <person name="Scott M.A."/>
            <person name="Spackman E."/>
            <person name="Goraichik I."/>
            <person name="Dimitrov K.M."/>
            <person name="Suarez D.L."/>
            <person name="Swayne D.E."/>
        </authorList>
    </citation>
    <scope>NUCLEOTIDE SEQUENCE [LARGE SCALE GENOMIC DNA]</scope>
    <source>
        <strain evidence="3 4">CECT 7691</strain>
    </source>
</reference>